<evidence type="ECO:0000313" key="7">
    <source>
        <dbReference type="EMBL" id="SUZ96611.1"/>
    </source>
</evidence>
<evidence type="ECO:0000256" key="5">
    <source>
        <dbReference type="ARBA" id="ARBA00023284"/>
    </source>
</evidence>
<accession>A0A381RZP8</accession>
<evidence type="ECO:0000256" key="3">
    <source>
        <dbReference type="ARBA" id="ARBA00022729"/>
    </source>
</evidence>
<organism evidence="7">
    <name type="scientific">marine metagenome</name>
    <dbReference type="NCBI Taxonomy" id="408172"/>
    <lineage>
        <taxon>unclassified sequences</taxon>
        <taxon>metagenomes</taxon>
        <taxon>ecological metagenomes</taxon>
    </lineage>
</organism>
<dbReference type="PIRSF" id="PIRSF001488">
    <property type="entry name" value="Tdi_protein"/>
    <property type="match status" value="1"/>
</dbReference>
<dbReference type="EMBL" id="UINC01002431">
    <property type="protein sequence ID" value="SUZ96611.1"/>
    <property type="molecule type" value="Genomic_DNA"/>
</dbReference>
<dbReference type="PANTHER" id="PTHR35891">
    <property type="entry name" value="THIOL:DISULFIDE INTERCHANGE PROTEIN DSBA"/>
    <property type="match status" value="1"/>
</dbReference>
<sequence length="228" mass="25666">MYLPLNKAVIFAVVALSSAMGMAQEGDADFLGTPKFVEGKHYVRIPIQVETRDSEAIEVAEIFSYGCIHCFRFDPLISEWAAKDREAVVFRRIPAVFGASWAPLAELYYAAEILGVLEEIHEPVFRAMHIDRLDLRDRGAVTRIFKNSAGVDPQKFNSVVKSFSVRSRVQQGDALVRMYRVEGVPSMIVDGTYRVDGTLAGSNERMLEVVDFLIEKVRYSRPQLLSDQ</sequence>
<dbReference type="GO" id="GO:0016491">
    <property type="term" value="F:oxidoreductase activity"/>
    <property type="evidence" value="ECO:0007669"/>
    <property type="project" value="InterPro"/>
</dbReference>
<keyword evidence="3" id="KW-0732">Signal</keyword>
<keyword evidence="4" id="KW-1015">Disulfide bond</keyword>
<dbReference type="Gene3D" id="3.40.30.10">
    <property type="entry name" value="Glutaredoxin"/>
    <property type="match status" value="1"/>
</dbReference>
<protein>
    <recommendedName>
        <fullName evidence="2">Thiol:disulfide interchange protein DsbA</fullName>
    </recommendedName>
</protein>
<dbReference type="PANTHER" id="PTHR35891:SF2">
    <property type="entry name" value="THIOL:DISULFIDE INTERCHANGE PROTEIN DSBA"/>
    <property type="match status" value="1"/>
</dbReference>
<name>A0A381RZP8_9ZZZZ</name>
<dbReference type="InterPro" id="IPR036249">
    <property type="entry name" value="Thioredoxin-like_sf"/>
</dbReference>
<gene>
    <name evidence="7" type="ORF">METZ01_LOCUS49465</name>
</gene>
<reference evidence="7" key="1">
    <citation type="submission" date="2018-05" db="EMBL/GenBank/DDBJ databases">
        <authorList>
            <person name="Lanie J.A."/>
            <person name="Ng W.-L."/>
            <person name="Kazmierczak K.M."/>
            <person name="Andrzejewski T.M."/>
            <person name="Davidsen T.M."/>
            <person name="Wayne K.J."/>
            <person name="Tettelin H."/>
            <person name="Glass J.I."/>
            <person name="Rusch D."/>
            <person name="Podicherti R."/>
            <person name="Tsui H.-C.T."/>
            <person name="Winkler M.E."/>
        </authorList>
    </citation>
    <scope>NUCLEOTIDE SEQUENCE</scope>
</reference>
<keyword evidence="5" id="KW-0676">Redox-active center</keyword>
<evidence type="ECO:0000256" key="4">
    <source>
        <dbReference type="ARBA" id="ARBA00023157"/>
    </source>
</evidence>
<dbReference type="CDD" id="cd03019">
    <property type="entry name" value="DsbA_DsbA"/>
    <property type="match status" value="1"/>
</dbReference>
<feature type="domain" description="DSBA-like thioredoxin" evidence="6">
    <location>
        <begin position="86"/>
        <end position="197"/>
    </location>
</feature>
<dbReference type="InterPro" id="IPR023205">
    <property type="entry name" value="DsbA/DsbL"/>
</dbReference>
<dbReference type="SUPFAM" id="SSF52833">
    <property type="entry name" value="Thioredoxin-like"/>
    <property type="match status" value="1"/>
</dbReference>
<evidence type="ECO:0000256" key="1">
    <source>
        <dbReference type="ARBA" id="ARBA00005791"/>
    </source>
</evidence>
<dbReference type="AlphaFoldDB" id="A0A381RZP8"/>
<comment type="similarity">
    <text evidence="1">Belongs to the thioredoxin family. DsbA subfamily.</text>
</comment>
<evidence type="ECO:0000259" key="6">
    <source>
        <dbReference type="Pfam" id="PF01323"/>
    </source>
</evidence>
<dbReference type="InterPro" id="IPR050824">
    <property type="entry name" value="Thiol_disulfide_DsbA"/>
</dbReference>
<dbReference type="InterPro" id="IPR001853">
    <property type="entry name" value="DSBA-like_thioredoxin_dom"/>
</dbReference>
<proteinExistence type="inferred from homology"/>
<dbReference type="Pfam" id="PF01323">
    <property type="entry name" value="DSBA"/>
    <property type="match status" value="1"/>
</dbReference>
<evidence type="ECO:0000256" key="2">
    <source>
        <dbReference type="ARBA" id="ARBA00013831"/>
    </source>
</evidence>